<dbReference type="Gene3D" id="3.30.1490.20">
    <property type="entry name" value="ATP-grasp fold, A domain"/>
    <property type="match status" value="1"/>
</dbReference>
<dbReference type="Proteomes" id="UP000052979">
    <property type="component" value="Unassembled WGS sequence"/>
</dbReference>
<dbReference type="RefSeq" id="WP_027692645.1">
    <property type="nucleotide sequence ID" value="NZ_CP010848.1"/>
</dbReference>
<name>A0A0C5BD38_9MICO</name>
<evidence type="ECO:0000259" key="5">
    <source>
        <dbReference type="PROSITE" id="PS50975"/>
    </source>
</evidence>
<dbReference type="KEGG" id="rtx:TI83_02290"/>
<evidence type="ECO:0000256" key="3">
    <source>
        <dbReference type="ARBA" id="ARBA00022840"/>
    </source>
</evidence>
<dbReference type="Proteomes" id="UP000237966">
    <property type="component" value="Unassembled WGS sequence"/>
</dbReference>
<dbReference type="KEGG" id="rtc:APU90_04185"/>
<dbReference type="SUPFAM" id="SSF56059">
    <property type="entry name" value="Glutathione synthetase ATP-binding domain-like"/>
    <property type="match status" value="1"/>
</dbReference>
<evidence type="ECO:0000313" key="9">
    <source>
        <dbReference type="Proteomes" id="UP000237966"/>
    </source>
</evidence>
<feature type="domain" description="ATP-grasp" evidence="5">
    <location>
        <begin position="109"/>
        <end position="305"/>
    </location>
</feature>
<dbReference type="eggNOG" id="COG0189">
    <property type="taxonomic scope" value="Bacteria"/>
</dbReference>
<dbReference type="InterPro" id="IPR011761">
    <property type="entry name" value="ATP-grasp"/>
</dbReference>
<dbReference type="PATRIC" id="fig|145458.7.peg.543"/>
<keyword evidence="8" id="KW-1185">Reference proteome</keyword>
<dbReference type="InterPro" id="IPR052032">
    <property type="entry name" value="ATP-dep_AA_Ligase"/>
</dbReference>
<keyword evidence="2 4" id="KW-0547">Nucleotide-binding</keyword>
<dbReference type="PROSITE" id="PS50975">
    <property type="entry name" value="ATP_GRASP"/>
    <property type="match status" value="1"/>
</dbReference>
<dbReference type="EMBL" id="PSWU01000004">
    <property type="protein sequence ID" value="PPI16219.1"/>
    <property type="molecule type" value="Genomic_DNA"/>
</dbReference>
<organism evidence="6 8">
    <name type="scientific">Rathayibacter toxicus</name>
    <dbReference type="NCBI Taxonomy" id="145458"/>
    <lineage>
        <taxon>Bacteria</taxon>
        <taxon>Bacillati</taxon>
        <taxon>Actinomycetota</taxon>
        <taxon>Actinomycetes</taxon>
        <taxon>Micrococcales</taxon>
        <taxon>Microbacteriaceae</taxon>
        <taxon>Rathayibacter</taxon>
    </lineage>
</organism>
<gene>
    <name evidence="7" type="ORF">C5C51_02065</name>
    <name evidence="6" type="ORF">VT73_03300</name>
</gene>
<proteinExistence type="predicted"/>
<keyword evidence="3 4" id="KW-0067">ATP-binding</keyword>
<dbReference type="Gene3D" id="3.40.50.20">
    <property type="match status" value="1"/>
</dbReference>
<dbReference type="GO" id="GO:0016874">
    <property type="term" value="F:ligase activity"/>
    <property type="evidence" value="ECO:0007669"/>
    <property type="project" value="UniProtKB-KW"/>
</dbReference>
<evidence type="ECO:0000313" key="7">
    <source>
        <dbReference type="EMBL" id="PPI16219.1"/>
    </source>
</evidence>
<evidence type="ECO:0000313" key="6">
    <source>
        <dbReference type="EMBL" id="KKM46113.1"/>
    </source>
</evidence>
<dbReference type="STRING" id="145458.APU90_04185"/>
<dbReference type="InterPro" id="IPR005479">
    <property type="entry name" value="CPAse_ATP-bd"/>
</dbReference>
<evidence type="ECO:0000256" key="1">
    <source>
        <dbReference type="ARBA" id="ARBA00022598"/>
    </source>
</evidence>
<dbReference type="AlphaFoldDB" id="A0A0C5BD38"/>
<protein>
    <submittedName>
        <fullName evidence="7">ATP-grasp domain-containing protein</fullName>
    </submittedName>
</protein>
<comment type="caution">
    <text evidence="6">The sequence shown here is derived from an EMBL/GenBank/DDBJ whole genome shotgun (WGS) entry which is preliminary data.</text>
</comment>
<evidence type="ECO:0000256" key="2">
    <source>
        <dbReference type="ARBA" id="ARBA00022741"/>
    </source>
</evidence>
<evidence type="ECO:0000256" key="4">
    <source>
        <dbReference type="PROSITE-ProRule" id="PRU00409"/>
    </source>
</evidence>
<dbReference type="GO" id="GO:0005524">
    <property type="term" value="F:ATP binding"/>
    <property type="evidence" value="ECO:0007669"/>
    <property type="project" value="UniProtKB-UniRule"/>
</dbReference>
<accession>A0A0C5BD38</accession>
<dbReference type="EMBL" id="LBFI01000024">
    <property type="protein sequence ID" value="KKM46113.1"/>
    <property type="molecule type" value="Genomic_DNA"/>
</dbReference>
<dbReference type="PANTHER" id="PTHR43585">
    <property type="entry name" value="FUMIPYRROLE BIOSYNTHESIS PROTEIN C"/>
    <property type="match status" value="1"/>
</dbReference>
<dbReference type="Pfam" id="PF02786">
    <property type="entry name" value="CPSase_L_D2"/>
    <property type="match status" value="1"/>
</dbReference>
<dbReference type="GeneID" id="93667906"/>
<dbReference type="Gene3D" id="3.30.470.20">
    <property type="entry name" value="ATP-grasp fold, B domain"/>
    <property type="match status" value="1"/>
</dbReference>
<reference evidence="7 9" key="2">
    <citation type="submission" date="2018-02" db="EMBL/GenBank/DDBJ databases">
        <title>Bacteriophage NCPPB3778 and a type I-E CRISPR drive the evolution of the US Biological Select Agent, Rathayibacter toxicus.</title>
        <authorList>
            <person name="Davis E.W.II."/>
            <person name="Tabima J.F."/>
            <person name="Weisberg A.J."/>
            <person name="Lopes L.D."/>
            <person name="Wiseman M.S."/>
            <person name="Wiseman M.S."/>
            <person name="Pupko T."/>
            <person name="Belcher M.S."/>
            <person name="Sechler A.J."/>
            <person name="Tancos M.A."/>
            <person name="Schroeder B.K."/>
            <person name="Murray T.D."/>
            <person name="Luster D.G."/>
            <person name="Schneider W.L."/>
            <person name="Rogers E."/>
            <person name="Andreote F.D."/>
            <person name="Grunwald N.J."/>
            <person name="Putnam M.L."/>
            <person name="Chang J.H."/>
        </authorList>
    </citation>
    <scope>NUCLEOTIDE SEQUENCE [LARGE SCALE GENOMIC DNA]</scope>
    <source>
        <strain evidence="7 9">FH99</strain>
    </source>
</reference>
<dbReference type="PANTHER" id="PTHR43585:SF2">
    <property type="entry name" value="ATP-GRASP ENZYME FSQD"/>
    <property type="match status" value="1"/>
</dbReference>
<dbReference type="OrthoDB" id="24041at2"/>
<keyword evidence="1" id="KW-0436">Ligase</keyword>
<reference evidence="6 8" key="1">
    <citation type="submission" date="2015-04" db="EMBL/GenBank/DDBJ databases">
        <title>Draft genome sequence of Rathayibacter toxicus strain FH-142 (AKA 70134 or CS 32), a Western Australian isolate.</title>
        <authorList>
            <consortium name="Consortium for Microbial Forensics and Genomics (microFORGE)"/>
            <person name="Knight B.M."/>
            <person name="Roberts D.P."/>
            <person name="Lin D."/>
            <person name="Hari K."/>
            <person name="Fletcher J."/>
            <person name="Melcher U."/>
            <person name="Blagden T."/>
            <person name="Luster D.G."/>
            <person name="Sechler A.J."/>
            <person name="Schneider W.L."/>
            <person name="Winegar R.A."/>
        </authorList>
    </citation>
    <scope>NUCLEOTIDE SEQUENCE [LARGE SCALE GENOMIC DNA]</scope>
    <source>
        <strain evidence="6 8">FH142</strain>
    </source>
</reference>
<sequence>MTGLVVLTSDREAAVECALETGAEVSVITAPRYRHLYEHRCPVLEVPALSQVDAVSDAVRALAAKGRADVLLAATEKSIPVAGFVRSIIDIPGLGASDAIAFTSKSAMKQRWKDAGISTAEFRSCATVVEIARAAEEIGYPVVIKPTFGAGGYGTRCVSSRTELDDPHSRAWLTELTAKVGATVERYIPVTTEFHCDSVIREGRVVFSAVSQYFDPLLAIEGRATVGSFVLPIGDERERRVRELNDRAVIALGLRNGVTHCECFDTPQGLVAGEAACRPGGGGVKDTLFGARGVDIWREFLHAEMRTGPRPRARPAADLYGWMFFSAPQHLLAEVRALSSVIAIRPDAPGSATAVIVMRTADEDSMRSVHATIAGVHERWSNDG</sequence>
<dbReference type="GO" id="GO:0046872">
    <property type="term" value="F:metal ion binding"/>
    <property type="evidence" value="ECO:0007669"/>
    <property type="project" value="InterPro"/>
</dbReference>
<dbReference type="PROSITE" id="PS00866">
    <property type="entry name" value="CPSASE_1"/>
    <property type="match status" value="1"/>
</dbReference>
<evidence type="ECO:0000313" key="8">
    <source>
        <dbReference type="Proteomes" id="UP000052979"/>
    </source>
</evidence>
<dbReference type="InterPro" id="IPR013815">
    <property type="entry name" value="ATP_grasp_subdomain_1"/>
</dbReference>